<organism evidence="2 3">
    <name type="scientific">Georgenia wutianyii</name>
    <dbReference type="NCBI Taxonomy" id="2585135"/>
    <lineage>
        <taxon>Bacteria</taxon>
        <taxon>Bacillati</taxon>
        <taxon>Actinomycetota</taxon>
        <taxon>Actinomycetes</taxon>
        <taxon>Micrococcales</taxon>
        <taxon>Bogoriellaceae</taxon>
        <taxon>Georgenia</taxon>
    </lineage>
</organism>
<keyword evidence="1" id="KW-0472">Membrane</keyword>
<dbReference type="PANTHER" id="PTHR37308:SF1">
    <property type="entry name" value="POLYPRENYL-PHOSPHATE TRANSPORTER"/>
    <property type="match status" value="1"/>
</dbReference>
<keyword evidence="3" id="KW-1185">Reference proteome</keyword>
<gene>
    <name evidence="2" type="ORF">FE251_09070</name>
</gene>
<keyword evidence="1" id="KW-0812">Transmembrane</keyword>
<feature type="transmembrane region" description="Helical" evidence="1">
    <location>
        <begin position="179"/>
        <end position="206"/>
    </location>
</feature>
<dbReference type="Pfam" id="PF04018">
    <property type="entry name" value="VCA0040-like"/>
    <property type="match status" value="1"/>
</dbReference>
<dbReference type="RefSeq" id="WP_139948546.1">
    <property type="nucleotide sequence ID" value="NZ_CP040899.1"/>
</dbReference>
<evidence type="ECO:0000256" key="1">
    <source>
        <dbReference type="SAM" id="Phobius"/>
    </source>
</evidence>
<feature type="transmembrane region" description="Helical" evidence="1">
    <location>
        <begin position="79"/>
        <end position="103"/>
    </location>
</feature>
<feature type="transmembrane region" description="Helical" evidence="1">
    <location>
        <begin position="142"/>
        <end position="159"/>
    </location>
</feature>
<dbReference type="PANTHER" id="PTHR37308">
    <property type="entry name" value="INTEGRAL MEMBRANE PROTEIN"/>
    <property type="match status" value="1"/>
</dbReference>
<protein>
    <submittedName>
        <fullName evidence="2">DUF368 domain-containing protein</fullName>
    </submittedName>
</protein>
<dbReference type="InterPro" id="IPR007163">
    <property type="entry name" value="VCA0040-like"/>
</dbReference>
<proteinExistence type="predicted"/>
<dbReference type="EMBL" id="CP040899">
    <property type="protein sequence ID" value="QDB79507.1"/>
    <property type="molecule type" value="Genomic_DNA"/>
</dbReference>
<feature type="transmembrane region" description="Helical" evidence="1">
    <location>
        <begin position="115"/>
        <end position="135"/>
    </location>
</feature>
<dbReference type="Proteomes" id="UP000313948">
    <property type="component" value="Chromosome"/>
</dbReference>
<evidence type="ECO:0000313" key="3">
    <source>
        <dbReference type="Proteomes" id="UP000313948"/>
    </source>
</evidence>
<feature type="transmembrane region" description="Helical" evidence="1">
    <location>
        <begin position="278"/>
        <end position="301"/>
    </location>
</feature>
<name>A0ABX5VLZ1_9MICO</name>
<sequence>MPADPPRGEARDPTGPAQPVLQVVRGFLMGSADIVPGVSGGTVALVLGIYERLVHAIATAASSVAALARGDLRETGRRLAAVPWVWVLSLLVGIGAAVLLLSGPLERLLAEEPQAMAGLFFGLIAGAVLVSWKLVRRPSGRLVVVALVAGLLFFLFLGLQDTTHASGAEVATRPWWVFFLAGAVAICAMILPGISGSFILVLLGMYTQVLGAVNEREIGLLLAFLLGCAVGLAAFSSLLTWLLDHHHDVVLAGLIGLMLGSLRILWPWPSGLDSTDLAAPSGPVLVPVLLAVAGLALVLGIDALGRAAERRQAR</sequence>
<feature type="transmembrane region" description="Helical" evidence="1">
    <location>
        <begin position="218"/>
        <end position="243"/>
    </location>
</feature>
<accession>A0ABX5VLZ1</accession>
<reference evidence="2 3" key="1">
    <citation type="submission" date="2019-05" db="EMBL/GenBank/DDBJ databases">
        <title>Georgenia *** sp. nov., and Georgenia *** sp. nov., isolated from the intestinal contents of plateau pika (Ochotona curzoniae) in the Qinghai-Tibet plateau of China.</title>
        <authorList>
            <person name="Tian Z."/>
        </authorList>
    </citation>
    <scope>NUCLEOTIDE SEQUENCE [LARGE SCALE GENOMIC DNA]</scope>
    <source>
        <strain evidence="2 3">Z294</strain>
    </source>
</reference>
<keyword evidence="1" id="KW-1133">Transmembrane helix</keyword>
<evidence type="ECO:0000313" key="2">
    <source>
        <dbReference type="EMBL" id="QDB79507.1"/>
    </source>
</evidence>